<protein>
    <submittedName>
        <fullName evidence="2">Uncharacterized protein</fullName>
    </submittedName>
</protein>
<comment type="caution">
    <text evidence="2">The sequence shown here is derived from an EMBL/GenBank/DDBJ whole genome shotgun (WGS) entry which is preliminary data.</text>
</comment>
<feature type="region of interest" description="Disordered" evidence="1">
    <location>
        <begin position="185"/>
        <end position="212"/>
    </location>
</feature>
<organism evidence="2 3">
    <name type="scientific">Mycena metata</name>
    <dbReference type="NCBI Taxonomy" id="1033252"/>
    <lineage>
        <taxon>Eukaryota</taxon>
        <taxon>Fungi</taxon>
        <taxon>Dikarya</taxon>
        <taxon>Basidiomycota</taxon>
        <taxon>Agaricomycotina</taxon>
        <taxon>Agaricomycetes</taxon>
        <taxon>Agaricomycetidae</taxon>
        <taxon>Agaricales</taxon>
        <taxon>Marasmiineae</taxon>
        <taxon>Mycenaceae</taxon>
        <taxon>Mycena</taxon>
    </lineage>
</organism>
<evidence type="ECO:0000256" key="1">
    <source>
        <dbReference type="SAM" id="MobiDB-lite"/>
    </source>
</evidence>
<accession>A0AAD7N3V0</accession>
<keyword evidence="3" id="KW-1185">Reference proteome</keyword>
<feature type="compositionally biased region" description="Basic and acidic residues" evidence="1">
    <location>
        <begin position="185"/>
        <end position="203"/>
    </location>
</feature>
<dbReference type="Proteomes" id="UP001215598">
    <property type="component" value="Unassembled WGS sequence"/>
</dbReference>
<dbReference type="EMBL" id="JARKIB010000087">
    <property type="protein sequence ID" value="KAJ7744395.1"/>
    <property type="molecule type" value="Genomic_DNA"/>
</dbReference>
<gene>
    <name evidence="2" type="ORF">B0H16DRAFT_1463272</name>
</gene>
<proteinExistence type="predicted"/>
<name>A0AAD7N3V0_9AGAR</name>
<reference evidence="2" key="1">
    <citation type="submission" date="2023-03" db="EMBL/GenBank/DDBJ databases">
        <title>Massive genome expansion in bonnet fungi (Mycena s.s.) driven by repeated elements and novel gene families across ecological guilds.</title>
        <authorList>
            <consortium name="Lawrence Berkeley National Laboratory"/>
            <person name="Harder C.B."/>
            <person name="Miyauchi S."/>
            <person name="Viragh M."/>
            <person name="Kuo A."/>
            <person name="Thoen E."/>
            <person name="Andreopoulos B."/>
            <person name="Lu D."/>
            <person name="Skrede I."/>
            <person name="Drula E."/>
            <person name="Henrissat B."/>
            <person name="Morin E."/>
            <person name="Kohler A."/>
            <person name="Barry K."/>
            <person name="LaButti K."/>
            <person name="Morin E."/>
            <person name="Salamov A."/>
            <person name="Lipzen A."/>
            <person name="Mereny Z."/>
            <person name="Hegedus B."/>
            <person name="Baldrian P."/>
            <person name="Stursova M."/>
            <person name="Weitz H."/>
            <person name="Taylor A."/>
            <person name="Grigoriev I.V."/>
            <person name="Nagy L.G."/>
            <person name="Martin F."/>
            <person name="Kauserud H."/>
        </authorList>
    </citation>
    <scope>NUCLEOTIDE SEQUENCE</scope>
    <source>
        <strain evidence="2">CBHHK182m</strain>
    </source>
</reference>
<dbReference type="AlphaFoldDB" id="A0AAD7N3V0"/>
<evidence type="ECO:0000313" key="3">
    <source>
        <dbReference type="Proteomes" id="UP001215598"/>
    </source>
</evidence>
<evidence type="ECO:0000313" key="2">
    <source>
        <dbReference type="EMBL" id="KAJ7744395.1"/>
    </source>
</evidence>
<sequence>MTYVAQSRITSVLEHVLLSISDAATANSPTVPIVTTPFPSGIAASTSVAWGGIFRGKMRAGGRGVGEAVGVVGVDVGGGAEAVQIDLLQVPVVVHKSSSSLEVVEGLNTTATAALRRECGSLLPRTQTAQKIESVGSRLYSENRLEDDSLRRNPSSRRILFGPETGVLNDGTSIRTAAAFKTRTRLGDESDAEISRRPREDCGKTSPSAPSILRSEQIRVRANDFPTDPTSSQTEIPVASIGIEALSTDNPTRIWLDSINEARMFGLSDAS</sequence>